<evidence type="ECO:0000256" key="2">
    <source>
        <dbReference type="ARBA" id="ARBA00023239"/>
    </source>
</evidence>
<dbReference type="EMBL" id="BMLF01000009">
    <property type="protein sequence ID" value="GGM17328.1"/>
    <property type="molecule type" value="Genomic_DNA"/>
</dbReference>
<dbReference type="GO" id="GO:0005829">
    <property type="term" value="C:cytosol"/>
    <property type="evidence" value="ECO:0007669"/>
    <property type="project" value="TreeGrafter"/>
</dbReference>
<dbReference type="InterPro" id="IPR002220">
    <property type="entry name" value="DapA-like"/>
</dbReference>
<evidence type="ECO:0000256" key="3">
    <source>
        <dbReference type="PIRNR" id="PIRNR001365"/>
    </source>
</evidence>
<reference evidence="5" key="2">
    <citation type="submission" date="2020-09" db="EMBL/GenBank/DDBJ databases">
        <authorList>
            <person name="Sun Q."/>
            <person name="Zhou Y."/>
        </authorList>
    </citation>
    <scope>NUCLEOTIDE SEQUENCE</scope>
    <source>
        <strain evidence="5">CGMCC 1.6293</strain>
    </source>
</reference>
<dbReference type="Gene3D" id="3.20.20.70">
    <property type="entry name" value="Aldolase class I"/>
    <property type="match status" value="1"/>
</dbReference>
<evidence type="ECO:0000313" key="5">
    <source>
        <dbReference type="EMBL" id="GGM17328.1"/>
    </source>
</evidence>
<dbReference type="Pfam" id="PF00701">
    <property type="entry name" value="DHDPS"/>
    <property type="match status" value="1"/>
</dbReference>
<dbReference type="Proteomes" id="UP000649829">
    <property type="component" value="Unassembled WGS sequence"/>
</dbReference>
<sequence>MPLLTSDARGVYVIAVTPFTDTGEIDWDSLDRVVDFYFEKGADGLTILGMMGEAPKLTQAESRAVAERVIRRAGDRPVVVGVSAPGLAAIGELGKAVMDMGAAGCMVTTPGSLKTDPQIHAYFAQVARTLGAGVPIVLQDFPLTTGVNISDEVLGRIIDDVPEVVMLKHEDWPGLAKITKIRKAEAEGRRRISILCGNGGVFLPEEVARGADGAMTGFGFPEMLTDVVRLASAGDMDRAQDLFDAYLPLVRYEQQPGAGLAVRKYVLAKRGAIASAALRAPGAPLPPETVAEVERLIARQEKRLKELN</sequence>
<dbReference type="InterPro" id="IPR013785">
    <property type="entry name" value="Aldolase_TIM"/>
</dbReference>
<dbReference type="GO" id="GO:0008840">
    <property type="term" value="F:4-hydroxy-tetrahydrodipicolinate synthase activity"/>
    <property type="evidence" value="ECO:0007669"/>
    <property type="project" value="TreeGrafter"/>
</dbReference>
<dbReference type="SUPFAM" id="SSF51569">
    <property type="entry name" value="Aldolase"/>
    <property type="match status" value="1"/>
</dbReference>
<feature type="binding site" evidence="4">
    <location>
        <position position="215"/>
    </location>
    <ligand>
        <name>pyruvate</name>
        <dbReference type="ChEBI" id="CHEBI:15361"/>
    </ligand>
</feature>
<dbReference type="SMART" id="SM01130">
    <property type="entry name" value="DHDPS"/>
    <property type="match status" value="1"/>
</dbReference>
<dbReference type="PANTHER" id="PTHR12128:SF66">
    <property type="entry name" value="4-HYDROXY-2-OXOGLUTARATE ALDOLASE, MITOCHONDRIAL"/>
    <property type="match status" value="1"/>
</dbReference>
<dbReference type="PIRSF" id="PIRSF001365">
    <property type="entry name" value="DHDPS"/>
    <property type="match status" value="1"/>
</dbReference>
<evidence type="ECO:0000256" key="4">
    <source>
        <dbReference type="PIRSR" id="PIRSR001365-2"/>
    </source>
</evidence>
<evidence type="ECO:0000313" key="6">
    <source>
        <dbReference type="Proteomes" id="UP000649829"/>
    </source>
</evidence>
<dbReference type="CDD" id="cd00408">
    <property type="entry name" value="DHDPS-like"/>
    <property type="match status" value="1"/>
</dbReference>
<keyword evidence="2 3" id="KW-0456">Lyase</keyword>
<dbReference type="PANTHER" id="PTHR12128">
    <property type="entry name" value="DIHYDRODIPICOLINATE SYNTHASE"/>
    <property type="match status" value="1"/>
</dbReference>
<proteinExistence type="inferred from homology"/>
<name>A0A917TC70_9RHOB</name>
<dbReference type="RefSeq" id="WP_028284910.1">
    <property type="nucleotide sequence ID" value="NZ_BMLF01000009.1"/>
</dbReference>
<accession>A0A917TC70</accession>
<dbReference type="PRINTS" id="PR00146">
    <property type="entry name" value="DHPICSNTHASE"/>
</dbReference>
<dbReference type="AlphaFoldDB" id="A0A917TC70"/>
<organism evidence="5 6">
    <name type="scientific">Pseudooceanicola nanhaiensis</name>
    <dbReference type="NCBI Taxonomy" id="375761"/>
    <lineage>
        <taxon>Bacteria</taxon>
        <taxon>Pseudomonadati</taxon>
        <taxon>Pseudomonadota</taxon>
        <taxon>Alphaproteobacteria</taxon>
        <taxon>Rhodobacterales</taxon>
        <taxon>Paracoccaceae</taxon>
        <taxon>Pseudooceanicola</taxon>
    </lineage>
</organism>
<evidence type="ECO:0000256" key="1">
    <source>
        <dbReference type="ARBA" id="ARBA00007592"/>
    </source>
</evidence>
<reference evidence="5" key="1">
    <citation type="journal article" date="2014" name="Int. J. Syst. Evol. Microbiol.">
        <title>Complete genome sequence of Corynebacterium casei LMG S-19264T (=DSM 44701T), isolated from a smear-ripened cheese.</title>
        <authorList>
            <consortium name="US DOE Joint Genome Institute (JGI-PGF)"/>
            <person name="Walter F."/>
            <person name="Albersmeier A."/>
            <person name="Kalinowski J."/>
            <person name="Ruckert C."/>
        </authorList>
    </citation>
    <scope>NUCLEOTIDE SEQUENCE</scope>
    <source>
        <strain evidence="5">CGMCC 1.6293</strain>
    </source>
</reference>
<protein>
    <submittedName>
        <fullName evidence="5">Dihydrodipicolinate synthase family protein</fullName>
    </submittedName>
</protein>
<gene>
    <name evidence="5" type="ORF">GCM10011534_44190</name>
</gene>
<comment type="similarity">
    <text evidence="1 3">Belongs to the DapA family.</text>
</comment>
<comment type="caution">
    <text evidence="5">The sequence shown here is derived from an EMBL/GenBank/DDBJ whole genome shotgun (WGS) entry which is preliminary data.</text>
</comment>
<keyword evidence="6" id="KW-1185">Reference proteome</keyword>